<organism evidence="2 3">
    <name type="scientific">Phytophthora infestans</name>
    <name type="common">Potato late blight agent</name>
    <name type="synonym">Botrytis infestans</name>
    <dbReference type="NCBI Taxonomy" id="4787"/>
    <lineage>
        <taxon>Eukaryota</taxon>
        <taxon>Sar</taxon>
        <taxon>Stramenopiles</taxon>
        <taxon>Oomycota</taxon>
        <taxon>Peronosporomycetes</taxon>
        <taxon>Peronosporales</taxon>
        <taxon>Peronosporaceae</taxon>
        <taxon>Phytophthora</taxon>
    </lineage>
</organism>
<evidence type="ECO:0000256" key="1">
    <source>
        <dbReference type="SAM" id="MobiDB-lite"/>
    </source>
</evidence>
<evidence type="ECO:0000313" key="3">
    <source>
        <dbReference type="Proteomes" id="UP000704712"/>
    </source>
</evidence>
<name>A0A8S9U5V9_PHYIN</name>
<dbReference type="AlphaFoldDB" id="A0A8S9U5V9"/>
<protein>
    <submittedName>
        <fullName evidence="2">Uncharacterized protein</fullName>
    </submittedName>
</protein>
<sequence>MSLMKDDAVFEGVDSSRHLARSAANELQGFWGSNYFWGFCEGRADLSYLDRWCVHPQARRGFCAANIYPEGEDDSTRDGNSDQQKPNNRKRHNDLQDDTLSLLVRKIDLIIDSETSKIQETWKEQKMFLQEQRAAQKLSTLSTMLAATLEGLLEKRR</sequence>
<evidence type="ECO:0000313" key="2">
    <source>
        <dbReference type="EMBL" id="KAF4134244.1"/>
    </source>
</evidence>
<dbReference type="Proteomes" id="UP000704712">
    <property type="component" value="Unassembled WGS sequence"/>
</dbReference>
<proteinExistence type="predicted"/>
<feature type="region of interest" description="Disordered" evidence="1">
    <location>
        <begin position="70"/>
        <end position="94"/>
    </location>
</feature>
<dbReference type="EMBL" id="JAACNO010002324">
    <property type="protein sequence ID" value="KAF4134244.1"/>
    <property type="molecule type" value="Genomic_DNA"/>
</dbReference>
<gene>
    <name evidence="2" type="ORF">GN958_ATG16544</name>
</gene>
<comment type="caution">
    <text evidence="2">The sequence shown here is derived from an EMBL/GenBank/DDBJ whole genome shotgun (WGS) entry which is preliminary data.</text>
</comment>
<reference evidence="2" key="1">
    <citation type="submission" date="2020-03" db="EMBL/GenBank/DDBJ databases">
        <title>Hybrid Assembly of Korean Phytophthora infestans isolates.</title>
        <authorList>
            <person name="Prokchorchik M."/>
            <person name="Lee Y."/>
            <person name="Seo J."/>
            <person name="Cho J.-H."/>
            <person name="Park Y.-E."/>
            <person name="Jang D.-C."/>
            <person name="Im J.-S."/>
            <person name="Choi J.-G."/>
            <person name="Park H.-J."/>
            <person name="Lee G.-B."/>
            <person name="Lee Y.-G."/>
            <person name="Hong S.-Y."/>
            <person name="Cho K."/>
            <person name="Sohn K.H."/>
        </authorList>
    </citation>
    <scope>NUCLEOTIDE SEQUENCE</scope>
    <source>
        <strain evidence="2">KR_2_A2</strain>
    </source>
</reference>
<accession>A0A8S9U5V9</accession>